<keyword evidence="16" id="KW-1185">Reference proteome</keyword>
<keyword evidence="9" id="KW-1015">Disulfide bond</keyword>
<proteinExistence type="predicted"/>
<evidence type="ECO:0000313" key="16">
    <source>
        <dbReference type="Proteomes" id="UP000002280"/>
    </source>
</evidence>
<evidence type="ECO:0000256" key="13">
    <source>
        <dbReference type="SAM" id="Phobius"/>
    </source>
</evidence>
<feature type="region of interest" description="Disordered" evidence="12">
    <location>
        <begin position="79"/>
        <end position="102"/>
    </location>
</feature>
<keyword evidence="8 13" id="KW-0472">Membrane</keyword>
<evidence type="ECO:0000256" key="9">
    <source>
        <dbReference type="ARBA" id="ARBA00023157"/>
    </source>
</evidence>
<comment type="catalytic activity">
    <reaction evidence="1">
        <text>Hydrolysis of the 21-Trp-|-Val-22 bond in big endothelin to form endothelin 1.</text>
        <dbReference type="EC" id="3.4.24.71"/>
    </reaction>
</comment>
<evidence type="ECO:0000256" key="4">
    <source>
        <dbReference type="ARBA" id="ARBA00012316"/>
    </source>
</evidence>
<dbReference type="GO" id="GO:0006508">
    <property type="term" value="P:proteolysis"/>
    <property type="evidence" value="ECO:0007669"/>
    <property type="project" value="InterPro"/>
</dbReference>
<dbReference type="GO" id="GO:0030658">
    <property type="term" value="C:transport vesicle membrane"/>
    <property type="evidence" value="ECO:0007669"/>
    <property type="project" value="UniProtKB-SubCell"/>
</dbReference>
<feature type="domain" description="Peptidase M13 N-terminal" evidence="14">
    <location>
        <begin position="183"/>
        <end position="337"/>
    </location>
</feature>
<dbReference type="Gene3D" id="3.40.390.10">
    <property type="entry name" value="Collagenase (Catalytic Domain)"/>
    <property type="match status" value="1"/>
</dbReference>
<dbReference type="InterPro" id="IPR000718">
    <property type="entry name" value="Peptidase_M13"/>
</dbReference>
<dbReference type="Proteomes" id="UP000002280">
    <property type="component" value="Chromosome 2"/>
</dbReference>
<evidence type="ECO:0000256" key="6">
    <source>
        <dbReference type="ARBA" id="ARBA00022989"/>
    </source>
</evidence>
<dbReference type="InterPro" id="IPR008753">
    <property type="entry name" value="Peptidase_M13_N"/>
</dbReference>
<evidence type="ECO:0000256" key="8">
    <source>
        <dbReference type="ARBA" id="ARBA00023136"/>
    </source>
</evidence>
<dbReference type="InterPro" id="IPR024079">
    <property type="entry name" value="MetalloPept_cat_dom_sf"/>
</dbReference>
<evidence type="ECO:0000256" key="12">
    <source>
        <dbReference type="SAM" id="MobiDB-lite"/>
    </source>
</evidence>
<dbReference type="GeneTree" id="ENSGT00940000156921"/>
<dbReference type="EC" id="3.4.24.71" evidence="4"/>
<evidence type="ECO:0000259" key="14">
    <source>
        <dbReference type="Pfam" id="PF05649"/>
    </source>
</evidence>
<dbReference type="GO" id="GO:0004222">
    <property type="term" value="F:metalloendopeptidase activity"/>
    <property type="evidence" value="ECO:0007669"/>
    <property type="project" value="UniProtKB-EC"/>
</dbReference>
<sequence length="375" mass="41740">MYVRVCARACVCVCVCVRGAEPGGSPPSSWEQRLLASPPRLLLFLLLFLPGRSERGAGGALHHKENWRKDEVMQHPGLRWASRATRPSPSSPRSPQAAGLSERTEKLVGFRKRAGHLLGSRTQLELVLMGISMLLGILLLGCSIALVVQYSQATGSLNNTCLTEACIRVAGKILESLDREVSPCEDFYQFSCGGWMRRNPLPDGRSRWNTFNSLWDQNQAVLKHLLENETFNSSSEAERKTQRYYLSCLREPRIEELGAQPLRDLIDKIGGWNITGPWAQDNFMEVLKMVSGTYRASPFFTVYVSADAKSSNSNVIQVDQSGLFLPSRDYYLNRTANEKNGSHGGFLFWGRGNDTLGSGSDMKAKGIDETLFLKI</sequence>
<reference evidence="15" key="2">
    <citation type="submission" date="2025-08" db="UniProtKB">
        <authorList>
            <consortium name="Ensembl"/>
        </authorList>
    </citation>
    <scope>IDENTIFICATION</scope>
</reference>
<dbReference type="GO" id="GO:0000139">
    <property type="term" value="C:Golgi membrane"/>
    <property type="evidence" value="ECO:0007669"/>
    <property type="project" value="UniProtKB-SubCell"/>
</dbReference>
<feature type="compositionally biased region" description="Low complexity" evidence="12">
    <location>
        <begin position="79"/>
        <end position="98"/>
    </location>
</feature>
<comment type="subcellular location">
    <subcellularLocation>
        <location evidence="3">Cytoplasmic vesicle</location>
        <location evidence="3">Secretory vesicle membrane</location>
    </subcellularLocation>
    <subcellularLocation>
        <location evidence="2">Golgi apparatus membrane</location>
        <topology evidence="2">Single-pass membrane protein</topology>
    </subcellularLocation>
</comment>
<dbReference type="PROSITE" id="PS51885">
    <property type="entry name" value="NEPRILYSIN"/>
    <property type="match status" value="1"/>
</dbReference>
<evidence type="ECO:0000256" key="1">
    <source>
        <dbReference type="ARBA" id="ARBA00001742"/>
    </source>
</evidence>
<evidence type="ECO:0000256" key="10">
    <source>
        <dbReference type="ARBA" id="ARBA00023180"/>
    </source>
</evidence>
<protein>
    <recommendedName>
        <fullName evidence="4">endothelin-converting enzyme 1</fullName>
        <ecNumber evidence="4">3.4.24.71</ecNumber>
    </recommendedName>
</protein>
<dbReference type="Pfam" id="PF05649">
    <property type="entry name" value="Peptidase_M13_N"/>
    <property type="match status" value="1"/>
</dbReference>
<evidence type="ECO:0000256" key="11">
    <source>
        <dbReference type="ARBA" id="ARBA00023329"/>
    </source>
</evidence>
<evidence type="ECO:0000313" key="15">
    <source>
        <dbReference type="Ensembl" id="ENSMODP00000048986.1"/>
    </source>
</evidence>
<keyword evidence="10" id="KW-0325">Glycoprotein</keyword>
<reference evidence="15 16" key="1">
    <citation type="journal article" date="2007" name="Nature">
        <title>Genome of the marsupial Monodelphis domestica reveals innovation in non-coding sequences.</title>
        <authorList>
            <person name="Mikkelsen T.S."/>
            <person name="Wakefield M.J."/>
            <person name="Aken B."/>
            <person name="Amemiya C.T."/>
            <person name="Chang J.L."/>
            <person name="Duke S."/>
            <person name="Garber M."/>
            <person name="Gentles A.J."/>
            <person name="Goodstadt L."/>
            <person name="Heger A."/>
            <person name="Jurka J."/>
            <person name="Kamal M."/>
            <person name="Mauceli E."/>
            <person name="Searle S.M."/>
            <person name="Sharpe T."/>
            <person name="Baker M.L."/>
            <person name="Batzer M.A."/>
            <person name="Benos P.V."/>
            <person name="Belov K."/>
            <person name="Clamp M."/>
            <person name="Cook A."/>
            <person name="Cuff J."/>
            <person name="Das R."/>
            <person name="Davidow L."/>
            <person name="Deakin J.E."/>
            <person name="Fazzari M.J."/>
            <person name="Glass J.L."/>
            <person name="Grabherr M."/>
            <person name="Greally J.M."/>
            <person name="Gu W."/>
            <person name="Hore T.A."/>
            <person name="Huttley G.A."/>
            <person name="Kleber M."/>
            <person name="Jirtle R.L."/>
            <person name="Koina E."/>
            <person name="Lee J.T."/>
            <person name="Mahony S."/>
            <person name="Marra M.A."/>
            <person name="Miller R.D."/>
            <person name="Nicholls R.D."/>
            <person name="Oda M."/>
            <person name="Papenfuss A.T."/>
            <person name="Parra Z.E."/>
            <person name="Pollock D.D."/>
            <person name="Ray D.A."/>
            <person name="Schein J.E."/>
            <person name="Speed T.P."/>
            <person name="Thompson K."/>
            <person name="VandeBerg J.L."/>
            <person name="Wade C.M."/>
            <person name="Walker J.A."/>
            <person name="Waters P.D."/>
            <person name="Webber C."/>
            <person name="Weidman J.R."/>
            <person name="Xie X."/>
            <person name="Zody M.C."/>
            <person name="Baldwin J."/>
            <person name="Abdouelleil A."/>
            <person name="Abdulkadir J."/>
            <person name="Abebe A."/>
            <person name="Abera B."/>
            <person name="Abreu J."/>
            <person name="Acer S.C."/>
            <person name="Aftuck L."/>
            <person name="Alexander A."/>
            <person name="An P."/>
            <person name="Anderson E."/>
            <person name="Anderson S."/>
            <person name="Arachi H."/>
            <person name="Azer M."/>
            <person name="Bachantsang P."/>
            <person name="Barry A."/>
            <person name="Bayul T."/>
            <person name="Berlin A."/>
            <person name="Bessette D."/>
            <person name="Bloom T."/>
            <person name="Bloom T."/>
            <person name="Boguslavskiy L."/>
            <person name="Bonnet C."/>
            <person name="Boukhgalter B."/>
            <person name="Bourzgui I."/>
            <person name="Brown A."/>
            <person name="Cahill P."/>
            <person name="Channer S."/>
            <person name="Cheshatsang Y."/>
            <person name="Chuda L."/>
            <person name="Citroen M."/>
            <person name="Collymore A."/>
            <person name="Cooke P."/>
            <person name="Costello M."/>
            <person name="D'Aco K."/>
            <person name="Daza R."/>
            <person name="De Haan G."/>
            <person name="DeGray S."/>
            <person name="DeMaso C."/>
            <person name="Dhargay N."/>
            <person name="Dooley K."/>
            <person name="Dooley E."/>
            <person name="Doricent M."/>
            <person name="Dorje P."/>
            <person name="Dorjee K."/>
            <person name="Dupes A."/>
            <person name="Elong R."/>
            <person name="Falk J."/>
            <person name="Farina A."/>
            <person name="Faro S."/>
            <person name="Ferguson D."/>
            <person name="Fisher S."/>
            <person name="Foley C.D."/>
            <person name="Franke A."/>
            <person name="Friedrich D."/>
            <person name="Gadbois L."/>
            <person name="Gearin G."/>
            <person name="Gearin C.R."/>
            <person name="Giannoukos G."/>
            <person name="Goode T."/>
            <person name="Graham J."/>
            <person name="Grandbois E."/>
            <person name="Grewal S."/>
            <person name="Gyaltsen K."/>
            <person name="Hafez N."/>
            <person name="Hagos B."/>
            <person name="Hall J."/>
            <person name="Henson C."/>
            <person name="Hollinger A."/>
            <person name="Honan T."/>
            <person name="Huard M.D."/>
            <person name="Hughes L."/>
            <person name="Hurhula B."/>
            <person name="Husby M.E."/>
            <person name="Kamat A."/>
            <person name="Kanga B."/>
            <person name="Kashin S."/>
            <person name="Khazanovich D."/>
            <person name="Kisner P."/>
            <person name="Lance K."/>
            <person name="Lara M."/>
            <person name="Lee W."/>
            <person name="Lennon N."/>
            <person name="Letendre F."/>
            <person name="LeVine R."/>
            <person name="Lipovsky A."/>
            <person name="Liu X."/>
            <person name="Liu J."/>
            <person name="Liu S."/>
            <person name="Lokyitsang T."/>
            <person name="Lokyitsang Y."/>
            <person name="Lubonja R."/>
            <person name="Lui A."/>
            <person name="MacDonald P."/>
            <person name="Magnisalis V."/>
            <person name="Maru K."/>
            <person name="Matthews C."/>
            <person name="McCusker W."/>
            <person name="McDonough S."/>
            <person name="Mehta T."/>
            <person name="Meldrim J."/>
            <person name="Meneus L."/>
            <person name="Mihai O."/>
            <person name="Mihalev A."/>
            <person name="Mihova T."/>
            <person name="Mittelman R."/>
            <person name="Mlenga V."/>
            <person name="Montmayeur A."/>
            <person name="Mulrain L."/>
            <person name="Navidi A."/>
            <person name="Naylor J."/>
            <person name="Negash T."/>
            <person name="Nguyen T."/>
            <person name="Nguyen N."/>
            <person name="Nicol R."/>
            <person name="Norbu C."/>
            <person name="Norbu N."/>
            <person name="Novod N."/>
            <person name="O'Neill B."/>
            <person name="Osman S."/>
            <person name="Markiewicz E."/>
            <person name="Oyono O.L."/>
            <person name="Patti C."/>
            <person name="Phunkhang P."/>
            <person name="Pierre F."/>
            <person name="Priest M."/>
            <person name="Raghuraman S."/>
            <person name="Rege F."/>
            <person name="Reyes R."/>
            <person name="Rise C."/>
            <person name="Rogov P."/>
            <person name="Ross K."/>
            <person name="Ryan E."/>
            <person name="Settipalli S."/>
            <person name="Shea T."/>
            <person name="Sherpa N."/>
            <person name="Shi L."/>
            <person name="Shih D."/>
            <person name="Sparrow T."/>
            <person name="Spaulding J."/>
            <person name="Stalker J."/>
            <person name="Stange-Thomann N."/>
            <person name="Stavropoulos S."/>
            <person name="Stone C."/>
            <person name="Strader C."/>
            <person name="Tesfaye S."/>
            <person name="Thomson T."/>
            <person name="Thoulutsang Y."/>
            <person name="Thoulutsang D."/>
            <person name="Topham K."/>
            <person name="Topping I."/>
            <person name="Tsamla T."/>
            <person name="Vassiliev H."/>
            <person name="Vo A."/>
            <person name="Wangchuk T."/>
            <person name="Wangdi T."/>
            <person name="Weiand M."/>
            <person name="Wilkinson J."/>
            <person name="Wilson A."/>
            <person name="Yadav S."/>
            <person name="Young G."/>
            <person name="Yu Q."/>
            <person name="Zembek L."/>
            <person name="Zhong D."/>
            <person name="Zimmer A."/>
            <person name="Zwirko Z."/>
            <person name="Jaffe D.B."/>
            <person name="Alvarez P."/>
            <person name="Brockman W."/>
            <person name="Butler J."/>
            <person name="Chin C."/>
            <person name="Gnerre S."/>
            <person name="MacCallum I."/>
            <person name="Graves J.A."/>
            <person name="Ponting C.P."/>
            <person name="Breen M."/>
            <person name="Samollow P.B."/>
            <person name="Lander E.S."/>
            <person name="Lindblad-Toh K."/>
        </authorList>
    </citation>
    <scope>NUCLEOTIDE SEQUENCE [LARGE SCALE GENOMIC DNA]</scope>
</reference>
<keyword evidence="7" id="KW-0333">Golgi apparatus</keyword>
<keyword evidence="11" id="KW-0968">Cytoplasmic vesicle</keyword>
<keyword evidence="5 13" id="KW-0812">Transmembrane</keyword>
<name>A0A5F8GP82_MONDO</name>
<evidence type="ECO:0000256" key="5">
    <source>
        <dbReference type="ARBA" id="ARBA00022692"/>
    </source>
</evidence>
<dbReference type="Gene3D" id="1.10.1380.10">
    <property type="entry name" value="Neutral endopeptidase , domain2"/>
    <property type="match status" value="1"/>
</dbReference>
<evidence type="ECO:0000256" key="7">
    <source>
        <dbReference type="ARBA" id="ARBA00023034"/>
    </source>
</evidence>
<gene>
    <name evidence="15" type="primary">ECE2</name>
</gene>
<dbReference type="AlphaFoldDB" id="A0A5F8GP82"/>
<keyword evidence="6 13" id="KW-1133">Transmembrane helix</keyword>
<evidence type="ECO:0000256" key="3">
    <source>
        <dbReference type="ARBA" id="ARBA00004250"/>
    </source>
</evidence>
<dbReference type="Bgee" id="ENSMODG00000002369">
    <property type="expression patterns" value="Expressed in cerebellum and 19 other cell types or tissues"/>
</dbReference>
<organism evidence="15 16">
    <name type="scientific">Monodelphis domestica</name>
    <name type="common">Gray short-tailed opossum</name>
    <dbReference type="NCBI Taxonomy" id="13616"/>
    <lineage>
        <taxon>Eukaryota</taxon>
        <taxon>Metazoa</taxon>
        <taxon>Chordata</taxon>
        <taxon>Craniata</taxon>
        <taxon>Vertebrata</taxon>
        <taxon>Euteleostomi</taxon>
        <taxon>Mammalia</taxon>
        <taxon>Metatheria</taxon>
        <taxon>Didelphimorphia</taxon>
        <taxon>Didelphidae</taxon>
        <taxon>Monodelphis</taxon>
    </lineage>
</organism>
<evidence type="ECO:0000256" key="2">
    <source>
        <dbReference type="ARBA" id="ARBA00004194"/>
    </source>
</evidence>
<feature type="transmembrane region" description="Helical" evidence="13">
    <location>
        <begin position="126"/>
        <end position="148"/>
    </location>
</feature>
<dbReference type="PANTHER" id="PTHR11733">
    <property type="entry name" value="ZINC METALLOPROTEASE FAMILY M13 NEPRILYSIN-RELATED"/>
    <property type="match status" value="1"/>
</dbReference>
<accession>A0A5F8GP82</accession>
<dbReference type="Ensembl" id="ENSMODT00000072361.1">
    <property type="protein sequence ID" value="ENSMODP00000048986.1"/>
    <property type="gene ID" value="ENSMODG00000002369.4"/>
</dbReference>
<dbReference type="SUPFAM" id="SSF55486">
    <property type="entry name" value="Metalloproteases ('zincins'), catalytic domain"/>
    <property type="match status" value="1"/>
</dbReference>
<reference evidence="15" key="3">
    <citation type="submission" date="2025-09" db="UniProtKB">
        <authorList>
            <consortium name="Ensembl"/>
        </authorList>
    </citation>
    <scope>IDENTIFICATION</scope>
</reference>
<dbReference type="InterPro" id="IPR042089">
    <property type="entry name" value="Peptidase_M13_dom_2"/>
</dbReference>
<dbReference type="PANTHER" id="PTHR11733:SF127">
    <property type="entry name" value="EEF1AKMT4-ECE2 READTHROUGH TRANSCRIPT PROTEIN-RELATED"/>
    <property type="match status" value="1"/>
</dbReference>